<dbReference type="InterPro" id="IPR014710">
    <property type="entry name" value="RmlC-like_jellyroll"/>
</dbReference>
<dbReference type="CDD" id="cd02208">
    <property type="entry name" value="cupin_RmlC-like"/>
    <property type="match status" value="1"/>
</dbReference>
<dbReference type="Gene3D" id="2.60.120.10">
    <property type="entry name" value="Jelly Rolls"/>
    <property type="match status" value="1"/>
</dbReference>
<dbReference type="RefSeq" id="WP_052420257.1">
    <property type="nucleotide sequence ID" value="NZ_JMCB01000011.1"/>
</dbReference>
<organism evidence="4 5">
    <name type="scientific">Hyalangium minutum</name>
    <dbReference type="NCBI Taxonomy" id="394096"/>
    <lineage>
        <taxon>Bacteria</taxon>
        <taxon>Pseudomonadati</taxon>
        <taxon>Myxococcota</taxon>
        <taxon>Myxococcia</taxon>
        <taxon>Myxococcales</taxon>
        <taxon>Cystobacterineae</taxon>
        <taxon>Archangiaceae</taxon>
        <taxon>Hyalangium</taxon>
    </lineage>
</organism>
<comment type="caution">
    <text evidence="4">The sequence shown here is derived from an EMBL/GenBank/DDBJ whole genome shotgun (WGS) entry which is preliminary data.</text>
</comment>
<gene>
    <name evidence="4" type="ORF">DB31_1105</name>
</gene>
<dbReference type="STRING" id="394096.DB31_1105"/>
<feature type="region of interest" description="Disordered" evidence="1">
    <location>
        <begin position="140"/>
        <end position="159"/>
    </location>
</feature>
<keyword evidence="5" id="KW-1185">Reference proteome</keyword>
<dbReference type="InterPro" id="IPR013096">
    <property type="entry name" value="Cupin_2"/>
</dbReference>
<evidence type="ECO:0000313" key="4">
    <source>
        <dbReference type="EMBL" id="KFE66040.1"/>
    </source>
</evidence>
<evidence type="ECO:0000313" key="5">
    <source>
        <dbReference type="Proteomes" id="UP000028725"/>
    </source>
</evidence>
<dbReference type="SUPFAM" id="SSF51182">
    <property type="entry name" value="RmlC-like cupins"/>
    <property type="match status" value="1"/>
</dbReference>
<protein>
    <recommendedName>
        <fullName evidence="3">Cupin type-1 domain-containing protein</fullName>
    </recommendedName>
</protein>
<dbReference type="PANTHER" id="PTHR36440:SF1">
    <property type="entry name" value="PUTATIVE (AFU_ORTHOLOGUE AFUA_8G07350)-RELATED"/>
    <property type="match status" value="1"/>
</dbReference>
<dbReference type="PANTHER" id="PTHR36440">
    <property type="entry name" value="PUTATIVE (AFU_ORTHOLOGUE AFUA_8G07350)-RELATED"/>
    <property type="match status" value="1"/>
</dbReference>
<dbReference type="EMBL" id="JMCB01000011">
    <property type="protein sequence ID" value="KFE66040.1"/>
    <property type="molecule type" value="Genomic_DNA"/>
</dbReference>
<reference evidence="4 5" key="1">
    <citation type="submission" date="2014-04" db="EMBL/GenBank/DDBJ databases">
        <title>Genome assembly of Hyalangium minutum DSM 14724.</title>
        <authorList>
            <person name="Sharma G."/>
            <person name="Subramanian S."/>
        </authorList>
    </citation>
    <scope>NUCLEOTIDE SEQUENCE [LARGE SCALE GENOMIC DNA]</scope>
    <source>
        <strain evidence="4 5">DSM 14724</strain>
    </source>
</reference>
<dbReference type="InterPro" id="IPR006045">
    <property type="entry name" value="Cupin_1"/>
</dbReference>
<dbReference type="AlphaFoldDB" id="A0A085WEC7"/>
<sequence>MTRPRIVLPLLGAAVLGLAAMSWASEPAAAPRYRVSTKEAPRHLIANGKGSATLLLNASTGATAASVTLLELGKGSGVPEHIHESSAEILYVEDGAAEMTVSGQKLRVEKGDAVYIPAGAKHSAQVVSEGPFRAVQVYAGPGPEQRFTQGPRVDTKPGN</sequence>
<dbReference type="SMART" id="SM00835">
    <property type="entry name" value="Cupin_1"/>
    <property type="match status" value="1"/>
</dbReference>
<evidence type="ECO:0000256" key="1">
    <source>
        <dbReference type="SAM" id="MobiDB-lite"/>
    </source>
</evidence>
<dbReference type="PATRIC" id="fig|394096.3.peg.5447"/>
<dbReference type="InterPro" id="IPR053146">
    <property type="entry name" value="QDO-like"/>
</dbReference>
<name>A0A085WEC7_9BACT</name>
<evidence type="ECO:0000256" key="2">
    <source>
        <dbReference type="SAM" id="SignalP"/>
    </source>
</evidence>
<dbReference type="Proteomes" id="UP000028725">
    <property type="component" value="Unassembled WGS sequence"/>
</dbReference>
<feature type="chain" id="PRO_5001799768" description="Cupin type-1 domain-containing protein" evidence="2">
    <location>
        <begin position="25"/>
        <end position="159"/>
    </location>
</feature>
<dbReference type="InterPro" id="IPR011051">
    <property type="entry name" value="RmlC_Cupin_sf"/>
</dbReference>
<feature type="domain" description="Cupin type-1" evidence="3">
    <location>
        <begin position="33"/>
        <end position="146"/>
    </location>
</feature>
<evidence type="ECO:0000259" key="3">
    <source>
        <dbReference type="SMART" id="SM00835"/>
    </source>
</evidence>
<accession>A0A085WEC7</accession>
<proteinExistence type="predicted"/>
<dbReference type="Pfam" id="PF07883">
    <property type="entry name" value="Cupin_2"/>
    <property type="match status" value="1"/>
</dbReference>
<keyword evidence="2" id="KW-0732">Signal</keyword>
<feature type="signal peptide" evidence="2">
    <location>
        <begin position="1"/>
        <end position="24"/>
    </location>
</feature>